<evidence type="ECO:0000313" key="1">
    <source>
        <dbReference type="EMBL" id="KAL0934863.1"/>
    </source>
</evidence>
<proteinExistence type="predicted"/>
<sequence length="159" mass="18044">MYALRGTFVLATLLMLQAATSVNAAFHVFTRYQRVADQECNKRTGVCYCKPVVEWRVGVVPSSQYNCDAFRDDKWFQRTWGNGQSWEGLSYPTICGSKPVDMYPRNGGLEIYEHNANPGKILAKCYRQSPNTIDCTKRFMCAGETKVNDVWVCADTQLC</sequence>
<gene>
    <name evidence="1" type="ORF">CTRU02_209454</name>
</gene>
<reference evidence="1 2" key="1">
    <citation type="journal article" date="2020" name="Phytopathology">
        <title>Genome Sequence Resources of Colletotrichum truncatum, C. plurivorum, C. musicola, and C. sojae: Four Species Pathogenic to Soybean (Glycine max).</title>
        <authorList>
            <person name="Rogerio F."/>
            <person name="Boufleur T.R."/>
            <person name="Ciampi-Guillardi M."/>
            <person name="Sukno S.A."/>
            <person name="Thon M.R."/>
            <person name="Massola Junior N.S."/>
            <person name="Baroncelli R."/>
        </authorList>
    </citation>
    <scope>NUCLEOTIDE SEQUENCE [LARGE SCALE GENOMIC DNA]</scope>
    <source>
        <strain evidence="1 2">CMES1059</strain>
    </source>
</reference>
<name>A0ACC3YSF3_COLTU</name>
<protein>
    <submittedName>
        <fullName evidence="1">Uncharacterized protein</fullName>
    </submittedName>
</protein>
<organism evidence="1 2">
    <name type="scientific">Colletotrichum truncatum</name>
    <name type="common">Anthracnose fungus</name>
    <name type="synonym">Colletotrichum capsici</name>
    <dbReference type="NCBI Taxonomy" id="5467"/>
    <lineage>
        <taxon>Eukaryota</taxon>
        <taxon>Fungi</taxon>
        <taxon>Dikarya</taxon>
        <taxon>Ascomycota</taxon>
        <taxon>Pezizomycotina</taxon>
        <taxon>Sordariomycetes</taxon>
        <taxon>Hypocreomycetidae</taxon>
        <taxon>Glomerellales</taxon>
        <taxon>Glomerellaceae</taxon>
        <taxon>Colletotrichum</taxon>
        <taxon>Colletotrichum truncatum species complex</taxon>
    </lineage>
</organism>
<comment type="caution">
    <text evidence="1">The sequence shown here is derived from an EMBL/GenBank/DDBJ whole genome shotgun (WGS) entry which is preliminary data.</text>
</comment>
<keyword evidence="2" id="KW-1185">Reference proteome</keyword>
<accession>A0ACC3YSF3</accession>
<evidence type="ECO:0000313" key="2">
    <source>
        <dbReference type="Proteomes" id="UP000805649"/>
    </source>
</evidence>
<dbReference type="EMBL" id="VUJX02000006">
    <property type="protein sequence ID" value="KAL0934863.1"/>
    <property type="molecule type" value="Genomic_DNA"/>
</dbReference>
<dbReference type="Proteomes" id="UP000805649">
    <property type="component" value="Unassembled WGS sequence"/>
</dbReference>